<dbReference type="InterPro" id="IPR008579">
    <property type="entry name" value="UGlyAH_Cupin_dom"/>
</dbReference>
<dbReference type="SUPFAM" id="SSF51182">
    <property type="entry name" value="RmlC-like cupins"/>
    <property type="match status" value="1"/>
</dbReference>
<dbReference type="Gene3D" id="2.60.120.10">
    <property type="entry name" value="Jelly Rolls"/>
    <property type="match status" value="1"/>
</dbReference>
<organism evidence="2 3">
    <name type="scientific">Leeia aquatica</name>
    <dbReference type="NCBI Taxonomy" id="2725557"/>
    <lineage>
        <taxon>Bacteria</taxon>
        <taxon>Pseudomonadati</taxon>
        <taxon>Pseudomonadota</taxon>
        <taxon>Betaproteobacteria</taxon>
        <taxon>Neisseriales</taxon>
        <taxon>Leeiaceae</taxon>
        <taxon>Leeia</taxon>
    </lineage>
</organism>
<name>A0A847SG61_9NEIS</name>
<keyword evidence="3" id="KW-1185">Reference proteome</keyword>
<evidence type="ECO:0000313" key="3">
    <source>
        <dbReference type="Proteomes" id="UP000587991"/>
    </source>
</evidence>
<dbReference type="CDD" id="cd02227">
    <property type="entry name" value="cupin_TM1112-like"/>
    <property type="match status" value="1"/>
</dbReference>
<protein>
    <submittedName>
        <fullName evidence="2">Cupin domain-containing protein</fullName>
    </submittedName>
</protein>
<dbReference type="InterPro" id="IPR014710">
    <property type="entry name" value="RmlC-like_jellyroll"/>
</dbReference>
<accession>A0A847SG61</accession>
<evidence type="ECO:0000259" key="1">
    <source>
        <dbReference type="Pfam" id="PF05899"/>
    </source>
</evidence>
<dbReference type="PANTHER" id="PTHR40943:SF2">
    <property type="entry name" value="(S)-UREIDOGLYCINE AMINOHYDROLASE CUPIN DOMAIN-CONTAINING PROTEIN"/>
    <property type="match status" value="1"/>
</dbReference>
<dbReference type="EMBL" id="JABAIM010000001">
    <property type="protein sequence ID" value="NLR74932.1"/>
    <property type="molecule type" value="Genomic_DNA"/>
</dbReference>
<dbReference type="Proteomes" id="UP000587991">
    <property type="component" value="Unassembled WGS sequence"/>
</dbReference>
<proteinExistence type="predicted"/>
<evidence type="ECO:0000313" key="2">
    <source>
        <dbReference type="EMBL" id="NLR74932.1"/>
    </source>
</evidence>
<dbReference type="Pfam" id="PF05899">
    <property type="entry name" value="Cupin_3"/>
    <property type="match status" value="1"/>
</dbReference>
<dbReference type="InterPro" id="IPR011051">
    <property type="entry name" value="RmlC_Cupin_sf"/>
</dbReference>
<gene>
    <name evidence="2" type="ORF">HF682_07155</name>
</gene>
<sequence>MNVADIVLFATAAAVEDNYVVDAEKLLAGDGRQAVRNVYSDESDQFHAGVWRGEVATWRVRYTEHEFCHMLTGEVKITDATGESITVRAGDSFVIPAGFVGVWQVLQPASKLYVIFESKR</sequence>
<dbReference type="RefSeq" id="WP_168876505.1">
    <property type="nucleotide sequence ID" value="NZ_JABAIM010000001.1"/>
</dbReference>
<comment type="caution">
    <text evidence="2">The sequence shown here is derived from an EMBL/GenBank/DDBJ whole genome shotgun (WGS) entry which is preliminary data.</text>
</comment>
<reference evidence="2 3" key="1">
    <citation type="submission" date="2020-04" db="EMBL/GenBank/DDBJ databases">
        <title>Draft genome of Leeia sp. IMCC25680.</title>
        <authorList>
            <person name="Song J."/>
            <person name="Cho J.-C."/>
        </authorList>
    </citation>
    <scope>NUCLEOTIDE SEQUENCE [LARGE SCALE GENOMIC DNA]</scope>
    <source>
        <strain evidence="2 3">IMCC25680</strain>
    </source>
</reference>
<dbReference type="AlphaFoldDB" id="A0A847SG61"/>
<dbReference type="PANTHER" id="PTHR40943">
    <property type="entry name" value="CYTOPLASMIC PROTEIN-RELATED"/>
    <property type="match status" value="1"/>
</dbReference>
<feature type="domain" description="(S)-ureidoglycine aminohydrolase cupin" evidence="1">
    <location>
        <begin position="42"/>
        <end position="113"/>
    </location>
</feature>